<feature type="transmembrane region" description="Helical" evidence="5">
    <location>
        <begin position="91"/>
        <end position="110"/>
    </location>
</feature>
<dbReference type="InterPro" id="IPR011701">
    <property type="entry name" value="MFS"/>
</dbReference>
<protein>
    <submittedName>
        <fullName evidence="7">4-hydroxybenzoate transporter PcaK</fullName>
    </submittedName>
</protein>
<feature type="transmembrane region" description="Helical" evidence="5">
    <location>
        <begin position="150"/>
        <end position="175"/>
    </location>
</feature>
<dbReference type="InterPro" id="IPR005829">
    <property type="entry name" value="Sugar_transporter_CS"/>
</dbReference>
<dbReference type="PANTHER" id="PTHR23508">
    <property type="entry name" value="CARBOXYLIC ACID TRANSPORTER PROTEIN HOMOLOG"/>
    <property type="match status" value="1"/>
</dbReference>
<dbReference type="GO" id="GO:0005886">
    <property type="term" value="C:plasma membrane"/>
    <property type="evidence" value="ECO:0007669"/>
    <property type="project" value="TreeGrafter"/>
</dbReference>
<accession>A0A6J5GWU6</accession>
<evidence type="ECO:0000256" key="1">
    <source>
        <dbReference type="ARBA" id="ARBA00004141"/>
    </source>
</evidence>
<keyword evidence="4 5" id="KW-0472">Membrane</keyword>
<proteinExistence type="predicted"/>
<gene>
    <name evidence="7" type="primary">pcaK_5</name>
    <name evidence="7" type="ORF">LMG27177_06299</name>
</gene>
<evidence type="ECO:0000256" key="5">
    <source>
        <dbReference type="SAM" id="Phobius"/>
    </source>
</evidence>
<dbReference type="RefSeq" id="WP_425497504.1">
    <property type="nucleotide sequence ID" value="NZ_CADIKI010000024.1"/>
</dbReference>
<reference evidence="7 8" key="1">
    <citation type="submission" date="2020-04" db="EMBL/GenBank/DDBJ databases">
        <authorList>
            <person name="De Canck E."/>
        </authorList>
    </citation>
    <scope>NUCLEOTIDE SEQUENCE [LARGE SCALE GENOMIC DNA]</scope>
    <source>
        <strain evidence="7 8">LMG 27177</strain>
    </source>
</reference>
<feature type="transmembrane region" description="Helical" evidence="5">
    <location>
        <begin position="415"/>
        <end position="435"/>
    </location>
</feature>
<dbReference type="PANTHER" id="PTHR23508:SF10">
    <property type="entry name" value="CARBOXYLIC ACID TRANSPORTER PROTEIN HOMOLOG"/>
    <property type="match status" value="1"/>
</dbReference>
<feature type="transmembrane region" description="Helical" evidence="5">
    <location>
        <begin position="181"/>
        <end position="200"/>
    </location>
</feature>
<dbReference type="Proteomes" id="UP000494252">
    <property type="component" value="Unassembled WGS sequence"/>
</dbReference>
<organism evidence="7 8">
    <name type="scientific">Paraburkholderia fynbosensis</name>
    <dbReference type="NCBI Taxonomy" id="1200993"/>
    <lineage>
        <taxon>Bacteria</taxon>
        <taxon>Pseudomonadati</taxon>
        <taxon>Pseudomonadota</taxon>
        <taxon>Betaproteobacteria</taxon>
        <taxon>Burkholderiales</taxon>
        <taxon>Burkholderiaceae</taxon>
        <taxon>Paraburkholderia</taxon>
    </lineage>
</organism>
<sequence>MNMPQGVVDIPAVIDASPLSRFQIAILILVGLTVVIDGFDVQAMGFVAPAIIQAWGVNKAAFGPIFGAGLLGMLLGSLSLSVVADKLGRRPVLIGATLAFALCTLATSQVRTMSELLAIRFVTGLGLGAIMPNAMALAAEFSQKRKRVTLMMWVSCGFTIGAVLGGLISAALIPALGWQSVFILGGIVPLILTVLMALYMPESMVFSVMRGVRFERVAQALHCIDPTLVVTSDTQFVVAHMSRDKAPVAGLFRDGRAKTTLLLWVINFMNLLNLYFLSNWLPTIARSAGLSTATSVLVGTVLQLGGVVGTVVMGPLIDRVGFFKVLVPAFLVAAVTIAAIGQSGLSLAMLLGVVSVTGFTIIGGQPALNALAATYYPTSLRSTGVGWSLGIGRIGSIVGPVIGGELIRLGLSNGSLFLAVAVPAVLSASMLVLVAKARRHADASRGLATHRTDDGMGGNIAGE</sequence>
<dbReference type="GO" id="GO:0046943">
    <property type="term" value="F:carboxylic acid transmembrane transporter activity"/>
    <property type="evidence" value="ECO:0007669"/>
    <property type="project" value="TreeGrafter"/>
</dbReference>
<name>A0A6J5GWU6_9BURK</name>
<evidence type="ECO:0000259" key="6">
    <source>
        <dbReference type="PROSITE" id="PS50850"/>
    </source>
</evidence>
<dbReference type="AlphaFoldDB" id="A0A6J5GWU6"/>
<dbReference type="CDD" id="cd17365">
    <property type="entry name" value="MFS_PcaK_like"/>
    <property type="match status" value="1"/>
</dbReference>
<evidence type="ECO:0000313" key="8">
    <source>
        <dbReference type="Proteomes" id="UP000494252"/>
    </source>
</evidence>
<feature type="transmembrane region" description="Helical" evidence="5">
    <location>
        <begin position="321"/>
        <end position="341"/>
    </location>
</feature>
<dbReference type="PROSITE" id="PS00217">
    <property type="entry name" value="SUGAR_TRANSPORT_2"/>
    <property type="match status" value="1"/>
</dbReference>
<dbReference type="PROSITE" id="PS00216">
    <property type="entry name" value="SUGAR_TRANSPORT_1"/>
    <property type="match status" value="1"/>
</dbReference>
<dbReference type="Pfam" id="PF07690">
    <property type="entry name" value="MFS_1"/>
    <property type="match status" value="2"/>
</dbReference>
<dbReference type="PROSITE" id="PS50850">
    <property type="entry name" value="MFS"/>
    <property type="match status" value="1"/>
</dbReference>
<feature type="transmembrane region" description="Helical" evidence="5">
    <location>
        <begin position="384"/>
        <end position="403"/>
    </location>
</feature>
<feature type="transmembrane region" description="Helical" evidence="5">
    <location>
        <begin position="61"/>
        <end position="84"/>
    </location>
</feature>
<evidence type="ECO:0000313" key="7">
    <source>
        <dbReference type="EMBL" id="CAB3807285.1"/>
    </source>
</evidence>
<evidence type="ECO:0000256" key="3">
    <source>
        <dbReference type="ARBA" id="ARBA00022989"/>
    </source>
</evidence>
<comment type="subcellular location">
    <subcellularLocation>
        <location evidence="1">Membrane</location>
        <topology evidence="1">Multi-pass membrane protein</topology>
    </subcellularLocation>
</comment>
<dbReference type="SUPFAM" id="SSF103473">
    <property type="entry name" value="MFS general substrate transporter"/>
    <property type="match status" value="1"/>
</dbReference>
<keyword evidence="8" id="KW-1185">Reference proteome</keyword>
<dbReference type="Gene3D" id="1.20.1250.20">
    <property type="entry name" value="MFS general substrate transporter like domains"/>
    <property type="match status" value="1"/>
</dbReference>
<feature type="transmembrane region" description="Helical" evidence="5">
    <location>
        <begin position="261"/>
        <end position="281"/>
    </location>
</feature>
<evidence type="ECO:0000256" key="4">
    <source>
        <dbReference type="ARBA" id="ARBA00023136"/>
    </source>
</evidence>
<feature type="transmembrane region" description="Helical" evidence="5">
    <location>
        <begin position="293"/>
        <end position="314"/>
    </location>
</feature>
<feature type="transmembrane region" description="Helical" evidence="5">
    <location>
        <begin position="347"/>
        <end position="372"/>
    </location>
</feature>
<keyword evidence="2 5" id="KW-0812">Transmembrane</keyword>
<dbReference type="EMBL" id="CADIKI010000024">
    <property type="protein sequence ID" value="CAB3807285.1"/>
    <property type="molecule type" value="Genomic_DNA"/>
</dbReference>
<feature type="domain" description="Major facilitator superfamily (MFS) profile" evidence="6">
    <location>
        <begin position="26"/>
        <end position="439"/>
    </location>
</feature>
<feature type="transmembrane region" description="Helical" evidence="5">
    <location>
        <begin position="116"/>
        <end position="138"/>
    </location>
</feature>
<evidence type="ECO:0000256" key="2">
    <source>
        <dbReference type="ARBA" id="ARBA00022692"/>
    </source>
</evidence>
<dbReference type="InterPro" id="IPR036259">
    <property type="entry name" value="MFS_trans_sf"/>
</dbReference>
<keyword evidence="3 5" id="KW-1133">Transmembrane helix</keyword>
<feature type="transmembrane region" description="Helical" evidence="5">
    <location>
        <begin position="24"/>
        <end position="55"/>
    </location>
</feature>
<dbReference type="InterPro" id="IPR020846">
    <property type="entry name" value="MFS_dom"/>
</dbReference>